<name>A0AAW2ZFF3_9EUKA</name>
<evidence type="ECO:0000313" key="3">
    <source>
        <dbReference type="EMBL" id="KAL0488516.1"/>
    </source>
</evidence>
<feature type="transmembrane region" description="Helical" evidence="1">
    <location>
        <begin position="176"/>
        <end position="199"/>
    </location>
</feature>
<keyword evidence="1" id="KW-1133">Transmembrane helix</keyword>
<feature type="transmembrane region" description="Helical" evidence="1">
    <location>
        <begin position="82"/>
        <end position="99"/>
    </location>
</feature>
<feature type="signal peptide" evidence="2">
    <location>
        <begin position="1"/>
        <end position="20"/>
    </location>
</feature>
<evidence type="ECO:0000313" key="4">
    <source>
        <dbReference type="Proteomes" id="UP001431209"/>
    </source>
</evidence>
<accession>A0AAW2ZFF3</accession>
<gene>
    <name evidence="3" type="ORF">AKO1_015725</name>
</gene>
<evidence type="ECO:0000256" key="1">
    <source>
        <dbReference type="SAM" id="Phobius"/>
    </source>
</evidence>
<feature type="transmembrane region" description="Helical" evidence="1">
    <location>
        <begin position="111"/>
        <end position="132"/>
    </location>
</feature>
<feature type="transmembrane region" description="Helical" evidence="1">
    <location>
        <begin position="365"/>
        <end position="388"/>
    </location>
</feature>
<protein>
    <submittedName>
        <fullName evidence="3">Uncharacterized protein</fullName>
    </submittedName>
</protein>
<dbReference type="Proteomes" id="UP001431209">
    <property type="component" value="Unassembled WGS sequence"/>
</dbReference>
<proteinExistence type="predicted"/>
<feature type="transmembrane region" description="Helical" evidence="1">
    <location>
        <begin position="205"/>
        <end position="227"/>
    </location>
</feature>
<organism evidence="3 4">
    <name type="scientific">Acrasis kona</name>
    <dbReference type="NCBI Taxonomy" id="1008807"/>
    <lineage>
        <taxon>Eukaryota</taxon>
        <taxon>Discoba</taxon>
        <taxon>Heterolobosea</taxon>
        <taxon>Tetramitia</taxon>
        <taxon>Eutetramitia</taxon>
        <taxon>Acrasidae</taxon>
        <taxon>Acrasis</taxon>
    </lineage>
</organism>
<keyword evidence="2" id="KW-0732">Signal</keyword>
<feature type="transmembrane region" description="Helical" evidence="1">
    <location>
        <begin position="234"/>
        <end position="254"/>
    </location>
</feature>
<feature type="transmembrane region" description="Helical" evidence="1">
    <location>
        <begin position="274"/>
        <end position="297"/>
    </location>
</feature>
<comment type="caution">
    <text evidence="3">The sequence shown here is derived from an EMBL/GenBank/DDBJ whole genome shotgun (WGS) entry which is preliminary data.</text>
</comment>
<dbReference type="AlphaFoldDB" id="A0AAW2ZFF3"/>
<keyword evidence="1" id="KW-0812">Transmembrane</keyword>
<keyword evidence="1" id="KW-0472">Membrane</keyword>
<evidence type="ECO:0000256" key="2">
    <source>
        <dbReference type="SAM" id="SignalP"/>
    </source>
</evidence>
<sequence length="405" mass="46462">MSRSLTTVLLLFTILSFVYCDYSNNDYYYNHTIVRDNDNLKNTSAFQQFMNGCHFDPTKTFVMYRIGIIVLDWFTATRICQAVFVFLVSLPFVFSIYGPETNLTTELVAKYAHFLLHGTSFLLRISLAMTLYPWLNAAFKQTSPCTVEIFNFDRSIQRTFNLGTTFAMPSANSITAALVGLQFAEFFSVIPGVMVMVLVPSSCVFVGINSVGQVISGFFIGFVIHFYHSRTPFWLRLIEFVVALFCGLLTLPLVKHFNLQTPFVSFGIDFFKAIVWQLFCFSLLFVLFSFGFLKIIIRKVIHHMESEDIQYLHMRLLPSKRLKEGEMEGEGDFTDRSRLVRDDPRKEQVLELNGDVFSRLVHYKFVVVTIAVSTFLILMAISVSEIFFDQLLAFDSRQVPVGPFL</sequence>
<dbReference type="EMBL" id="JAOPGA020001447">
    <property type="protein sequence ID" value="KAL0488516.1"/>
    <property type="molecule type" value="Genomic_DNA"/>
</dbReference>
<feature type="chain" id="PRO_5043789147" evidence="2">
    <location>
        <begin position="21"/>
        <end position="405"/>
    </location>
</feature>
<reference evidence="3 4" key="1">
    <citation type="submission" date="2024-03" db="EMBL/GenBank/DDBJ databases">
        <title>The Acrasis kona genome and developmental transcriptomes reveal deep origins of eukaryotic multicellular pathways.</title>
        <authorList>
            <person name="Sheikh S."/>
            <person name="Fu C.-J."/>
            <person name="Brown M.W."/>
            <person name="Baldauf S.L."/>
        </authorList>
    </citation>
    <scope>NUCLEOTIDE SEQUENCE [LARGE SCALE GENOMIC DNA]</scope>
    <source>
        <strain evidence="3 4">ATCC MYA-3509</strain>
    </source>
</reference>
<keyword evidence="4" id="KW-1185">Reference proteome</keyword>